<sequence length="116" mass="12847">YIVLVETSEISTSGTTETLRDHRTLWLELHSFTMALTDGVGGTLRGWETIMVLSFVLSFYNSSMCLLGNQHIAIILTSLLPGVHSGIHLFLLHNATHIADNKIERDFVVGILSCSF</sequence>
<feature type="non-terminal residue" evidence="1">
    <location>
        <position position="1"/>
    </location>
</feature>
<accession>A0A1B6LD68</accession>
<organism evidence="1">
    <name type="scientific">Graphocephala atropunctata</name>
    <dbReference type="NCBI Taxonomy" id="36148"/>
    <lineage>
        <taxon>Eukaryota</taxon>
        <taxon>Metazoa</taxon>
        <taxon>Ecdysozoa</taxon>
        <taxon>Arthropoda</taxon>
        <taxon>Hexapoda</taxon>
        <taxon>Insecta</taxon>
        <taxon>Pterygota</taxon>
        <taxon>Neoptera</taxon>
        <taxon>Paraneoptera</taxon>
        <taxon>Hemiptera</taxon>
        <taxon>Auchenorrhyncha</taxon>
        <taxon>Membracoidea</taxon>
        <taxon>Cicadellidae</taxon>
        <taxon>Cicadellinae</taxon>
        <taxon>Cicadellini</taxon>
        <taxon>Graphocephala</taxon>
    </lineage>
</organism>
<proteinExistence type="predicted"/>
<protein>
    <submittedName>
        <fullName evidence="1">Uncharacterized protein</fullName>
    </submittedName>
</protein>
<name>A0A1B6LD68_9HEMI</name>
<dbReference type="EMBL" id="GEBQ01018322">
    <property type="protein sequence ID" value="JAT21655.1"/>
    <property type="molecule type" value="Transcribed_RNA"/>
</dbReference>
<gene>
    <name evidence="1" type="ORF">g.54253</name>
</gene>
<dbReference type="AlphaFoldDB" id="A0A1B6LD68"/>
<evidence type="ECO:0000313" key="1">
    <source>
        <dbReference type="EMBL" id="JAT21655.1"/>
    </source>
</evidence>
<feature type="non-terminal residue" evidence="1">
    <location>
        <position position="116"/>
    </location>
</feature>
<reference evidence="1" key="1">
    <citation type="submission" date="2015-11" db="EMBL/GenBank/DDBJ databases">
        <title>De novo transcriptome assembly of four potential Pierce s Disease insect vectors from Arizona vineyards.</title>
        <authorList>
            <person name="Tassone E.E."/>
        </authorList>
    </citation>
    <scope>NUCLEOTIDE SEQUENCE</scope>
</reference>